<dbReference type="PANTHER" id="PTHR11440">
    <property type="entry name" value="LECITHIN-CHOLESTEROL ACYLTRANSFERASE-RELATED"/>
    <property type="match status" value="1"/>
</dbReference>
<dbReference type="AlphaFoldDB" id="A0A4R1Y1H9"/>
<evidence type="ECO:0000313" key="3">
    <source>
        <dbReference type="EMBL" id="TCM70954.1"/>
    </source>
</evidence>
<dbReference type="Proteomes" id="UP000294963">
    <property type="component" value="Unassembled WGS sequence"/>
</dbReference>
<dbReference type="OrthoDB" id="2004167at2"/>
<dbReference type="Gene3D" id="3.40.50.1820">
    <property type="entry name" value="alpha/beta hydrolase"/>
    <property type="match status" value="1"/>
</dbReference>
<organism evidence="3 4">
    <name type="scientific">Acinetobacter calcoaceticus</name>
    <dbReference type="NCBI Taxonomy" id="471"/>
    <lineage>
        <taxon>Bacteria</taxon>
        <taxon>Pseudomonadati</taxon>
        <taxon>Pseudomonadota</taxon>
        <taxon>Gammaproteobacteria</taxon>
        <taxon>Moraxellales</taxon>
        <taxon>Moraxellaceae</taxon>
        <taxon>Acinetobacter</taxon>
        <taxon>Acinetobacter calcoaceticus/baumannii complex</taxon>
    </lineage>
</organism>
<dbReference type="SUPFAM" id="SSF53474">
    <property type="entry name" value="alpha/beta-Hydrolases"/>
    <property type="match status" value="1"/>
</dbReference>
<accession>A0A4R1Y1H9</accession>
<gene>
    <name evidence="3" type="ORF">EC844_101228</name>
</gene>
<keyword evidence="1" id="KW-0732">Signal</keyword>
<name>A0A4R1Y1H9_ACICA</name>
<sequence>MNKKHNWHKAVLSLGLILATSLSHARQEIQQVNASYVSSDYAQTRYPMVFSHGMAGYERLGSQQFGIDYWYQILPDLARNGAQVWATRVSPFNSTEVRGEQLLQQVEDILAISGAEKVNLIGHSQGGLTIRYVAGIMPEHVASLTTIGTPHQGSPVADYALTSEGTRLEKPLVRAMTFLSKALLWAQKLNPNQFPHDVLATGHSLSTLGAVEFNQKFPLGLPTLHCEEGPTEDAGIYFYSMSGTSTLTNILDPDSILAATGRLINLGKDNDGLVARCSAKFGQTIRDDFNWNHLDEVNQIMGLRSLMSPSPVDIYRQHANRLKLNGL</sequence>
<feature type="signal peptide" evidence="1">
    <location>
        <begin position="1"/>
        <end position="25"/>
    </location>
</feature>
<evidence type="ECO:0000256" key="1">
    <source>
        <dbReference type="SAM" id="SignalP"/>
    </source>
</evidence>
<evidence type="ECO:0000313" key="4">
    <source>
        <dbReference type="Proteomes" id="UP000294963"/>
    </source>
</evidence>
<dbReference type="InterPro" id="IPR029058">
    <property type="entry name" value="AB_hydrolase_fold"/>
</dbReference>
<reference evidence="3 4" key="1">
    <citation type="submission" date="2019-03" db="EMBL/GenBank/DDBJ databases">
        <title>Genomic analyses of the natural microbiome of Caenorhabditis elegans.</title>
        <authorList>
            <person name="Samuel B."/>
        </authorList>
    </citation>
    <scope>NUCLEOTIDE SEQUENCE [LARGE SCALE GENOMIC DNA]</scope>
    <source>
        <strain evidence="3 4">JUb89</strain>
    </source>
</reference>
<feature type="domain" description="AB hydrolase-1" evidence="2">
    <location>
        <begin position="46"/>
        <end position="153"/>
    </location>
</feature>
<comment type="caution">
    <text evidence="3">The sequence shown here is derived from an EMBL/GenBank/DDBJ whole genome shotgun (WGS) entry which is preliminary data.</text>
</comment>
<feature type="chain" id="PRO_5020506329" evidence="1">
    <location>
        <begin position="26"/>
        <end position="327"/>
    </location>
</feature>
<evidence type="ECO:0000259" key="2">
    <source>
        <dbReference type="Pfam" id="PF00561"/>
    </source>
</evidence>
<proteinExistence type="predicted"/>
<dbReference type="InterPro" id="IPR000073">
    <property type="entry name" value="AB_hydrolase_1"/>
</dbReference>
<keyword evidence="4" id="KW-1185">Reference proteome</keyword>
<dbReference type="Pfam" id="PF00561">
    <property type="entry name" value="Abhydrolase_1"/>
    <property type="match status" value="1"/>
</dbReference>
<protein>
    <submittedName>
        <fullName evidence="3">Triacylglycerol lipase</fullName>
    </submittedName>
</protein>
<dbReference type="EMBL" id="SLVJ01000001">
    <property type="protein sequence ID" value="TCM70954.1"/>
    <property type="molecule type" value="Genomic_DNA"/>
</dbReference>